<organism evidence="2 3">
    <name type="scientific">Rhodococcus phage Sleepyhead</name>
    <dbReference type="NCBI Taxonomy" id="2591131"/>
    <lineage>
        <taxon>Viruses</taxon>
        <taxon>Duplodnaviria</taxon>
        <taxon>Heunggongvirae</taxon>
        <taxon>Uroviricota</taxon>
        <taxon>Caudoviricetes</taxon>
        <taxon>Sleepyheadvirus</taxon>
        <taxon>Sleepyheadvirus sleepyhead</taxon>
    </lineage>
</organism>
<name>A0A515MHC8_9CAUD</name>
<sequence length="285" mass="31610">MEKVWLSTTYYLDPKMADASAATERMFSRLLAYCGNAETEGFVPQNAHKLVGIPNGNRSILDLISRKVLVPAEAGGYRFAAWDVWQKEGDKLVQRKRSDRERKRRQREREAKESRGQSRDVTPPEERREEKRSTYVDLSATDSNASELEKAAPQIDPEPVNERPSGPPVDPTGWALVRRVIPDVHPQSVRTSLAMHCGSMLKKGQPEQDVTDALALWLTKPNLGPGVLPSLVSEVIKNRTAASFGSGTAGVGKATEKARGWHQIGQQLAQAQQESIDSTQKEITQ</sequence>
<dbReference type="KEGG" id="vg:55618690"/>
<evidence type="ECO:0000313" key="3">
    <source>
        <dbReference type="Proteomes" id="UP000320841"/>
    </source>
</evidence>
<gene>
    <name evidence="2" type="primary">58</name>
    <name evidence="2" type="ORF">SEA_SLEEPYHEAD_58</name>
</gene>
<dbReference type="GeneID" id="55618690"/>
<evidence type="ECO:0000313" key="2">
    <source>
        <dbReference type="EMBL" id="QDM56073.1"/>
    </source>
</evidence>
<proteinExistence type="predicted"/>
<keyword evidence="3" id="KW-1185">Reference proteome</keyword>
<feature type="compositionally biased region" description="Polar residues" evidence="1">
    <location>
        <begin position="274"/>
        <end position="285"/>
    </location>
</feature>
<protein>
    <recommendedName>
        <fullName evidence="4">Helix-turn-helix DNA binding domain protein</fullName>
    </recommendedName>
</protein>
<dbReference type="Proteomes" id="UP000320841">
    <property type="component" value="Segment"/>
</dbReference>
<feature type="region of interest" description="Disordered" evidence="1">
    <location>
        <begin position="92"/>
        <end position="168"/>
    </location>
</feature>
<accession>A0A515MHC8</accession>
<dbReference type="EMBL" id="MK967380">
    <property type="protein sequence ID" value="QDM56073.1"/>
    <property type="molecule type" value="Genomic_DNA"/>
</dbReference>
<evidence type="ECO:0000256" key="1">
    <source>
        <dbReference type="SAM" id="MobiDB-lite"/>
    </source>
</evidence>
<feature type="region of interest" description="Disordered" evidence="1">
    <location>
        <begin position="263"/>
        <end position="285"/>
    </location>
</feature>
<evidence type="ECO:0008006" key="4">
    <source>
        <dbReference type="Google" id="ProtNLM"/>
    </source>
</evidence>
<dbReference type="RefSeq" id="YP_009848272.1">
    <property type="nucleotide sequence ID" value="NC_048782.1"/>
</dbReference>
<feature type="compositionally biased region" description="Low complexity" evidence="1">
    <location>
        <begin position="263"/>
        <end position="273"/>
    </location>
</feature>
<feature type="compositionally biased region" description="Basic and acidic residues" evidence="1">
    <location>
        <begin position="92"/>
        <end position="134"/>
    </location>
</feature>
<reference evidence="2 3" key="1">
    <citation type="submission" date="2019-05" db="EMBL/GenBank/DDBJ databases">
        <authorList>
            <person name="Andrick R."/>
            <person name="Dugal D."/>
            <person name="Kinney M."/>
            <person name="Taplin D."/>
            <person name="Molloy S.D."/>
            <person name="Garlena R.A."/>
            <person name="Russell D.A."/>
            <person name="Pope W.H."/>
            <person name="Jacobs-Sera D."/>
            <person name="Hatfull G.F."/>
        </authorList>
    </citation>
    <scope>NUCLEOTIDE SEQUENCE [LARGE SCALE GENOMIC DNA]</scope>
</reference>